<dbReference type="RefSeq" id="WP_009756526.1">
    <property type="nucleotide sequence ID" value="NZ_AMSI01000006.1"/>
</dbReference>
<dbReference type="STRING" id="721133.SAMN05216176_106170"/>
<proteinExistence type="predicted"/>
<organism evidence="2 3">
    <name type="scientific">Nitratireductor indicus C115</name>
    <dbReference type="NCBI Taxonomy" id="1231190"/>
    <lineage>
        <taxon>Bacteria</taxon>
        <taxon>Pseudomonadati</taxon>
        <taxon>Pseudomonadota</taxon>
        <taxon>Alphaproteobacteria</taxon>
        <taxon>Hyphomicrobiales</taxon>
        <taxon>Phyllobacteriaceae</taxon>
        <taxon>Nitratireductor</taxon>
    </lineage>
</organism>
<keyword evidence="3" id="KW-1185">Reference proteome</keyword>
<dbReference type="InterPro" id="IPR009081">
    <property type="entry name" value="PP-bd_ACP"/>
</dbReference>
<sequence>MSSSTKAEIRVFIIENFLFGDETQAPGDEVSLIENDIVDSTGILELVAYLEEHFGIAIADPEIVPENFDNIARLAAFTDGKLRHGLAAKAS</sequence>
<dbReference type="Gene3D" id="1.10.1200.10">
    <property type="entry name" value="ACP-like"/>
    <property type="match status" value="1"/>
</dbReference>
<dbReference type="PROSITE" id="PS50075">
    <property type="entry name" value="CARRIER"/>
    <property type="match status" value="1"/>
</dbReference>
<feature type="domain" description="Carrier" evidence="1">
    <location>
        <begin position="2"/>
        <end position="82"/>
    </location>
</feature>
<accession>K2N552</accession>
<comment type="caution">
    <text evidence="2">The sequence shown here is derived from an EMBL/GenBank/DDBJ whole genome shotgun (WGS) entry which is preliminary data.</text>
</comment>
<reference evidence="2 3" key="1">
    <citation type="journal article" date="2012" name="J. Bacteriol.">
        <title>Genome Sequence of Nitratireductor indicus Type Strain C115.</title>
        <authorList>
            <person name="Lai Q."/>
            <person name="Li G."/>
            <person name="Yu Z."/>
            <person name="Shao Z."/>
        </authorList>
    </citation>
    <scope>NUCLEOTIDE SEQUENCE [LARGE SCALE GENOMIC DNA]</scope>
    <source>
        <strain evidence="2 3">C115</strain>
    </source>
</reference>
<name>K2N552_9HYPH</name>
<evidence type="ECO:0000259" key="1">
    <source>
        <dbReference type="PROSITE" id="PS50075"/>
    </source>
</evidence>
<dbReference type="Proteomes" id="UP000007374">
    <property type="component" value="Unassembled WGS sequence"/>
</dbReference>
<dbReference type="OrthoDB" id="2625323at2"/>
<dbReference type="InterPro" id="IPR036736">
    <property type="entry name" value="ACP-like_sf"/>
</dbReference>
<gene>
    <name evidence="2" type="ORF">NA8A_10688</name>
</gene>
<dbReference type="EMBL" id="AMSI01000006">
    <property type="protein sequence ID" value="EKF42523.1"/>
    <property type="molecule type" value="Genomic_DNA"/>
</dbReference>
<evidence type="ECO:0000313" key="3">
    <source>
        <dbReference type="Proteomes" id="UP000007374"/>
    </source>
</evidence>
<dbReference type="eggNOG" id="COG0236">
    <property type="taxonomic scope" value="Bacteria"/>
</dbReference>
<evidence type="ECO:0000313" key="2">
    <source>
        <dbReference type="EMBL" id="EKF42523.1"/>
    </source>
</evidence>
<dbReference type="AlphaFoldDB" id="K2N552"/>
<dbReference type="SUPFAM" id="SSF47336">
    <property type="entry name" value="ACP-like"/>
    <property type="match status" value="1"/>
</dbReference>
<protein>
    <recommendedName>
        <fullName evidence="1">Carrier domain-containing protein</fullName>
    </recommendedName>
</protein>
<dbReference type="PATRIC" id="fig|1231190.3.peg.2230"/>